<evidence type="ECO:0000313" key="2">
    <source>
        <dbReference type="Proteomes" id="UP000297245"/>
    </source>
</evidence>
<dbReference type="AlphaFoldDB" id="A0A4S8LQX5"/>
<dbReference type="Proteomes" id="UP000297245">
    <property type="component" value="Unassembled WGS sequence"/>
</dbReference>
<evidence type="ECO:0000313" key="1">
    <source>
        <dbReference type="EMBL" id="THU91872.1"/>
    </source>
</evidence>
<dbReference type="OrthoDB" id="2603374at2759"/>
<accession>A0A4S8LQX5</accession>
<proteinExistence type="predicted"/>
<gene>
    <name evidence="1" type="ORF">K435DRAFT_576608</name>
</gene>
<organism evidence="1 2">
    <name type="scientific">Dendrothele bispora (strain CBS 962.96)</name>
    <dbReference type="NCBI Taxonomy" id="1314807"/>
    <lineage>
        <taxon>Eukaryota</taxon>
        <taxon>Fungi</taxon>
        <taxon>Dikarya</taxon>
        <taxon>Basidiomycota</taxon>
        <taxon>Agaricomycotina</taxon>
        <taxon>Agaricomycetes</taxon>
        <taxon>Agaricomycetidae</taxon>
        <taxon>Agaricales</taxon>
        <taxon>Agaricales incertae sedis</taxon>
        <taxon>Dendrothele</taxon>
    </lineage>
</organism>
<name>A0A4S8LQX5_DENBC</name>
<feature type="non-terminal residue" evidence="1">
    <location>
        <position position="1"/>
    </location>
</feature>
<feature type="non-terminal residue" evidence="1">
    <location>
        <position position="129"/>
    </location>
</feature>
<reference evidence="1 2" key="1">
    <citation type="journal article" date="2019" name="Nat. Ecol. Evol.">
        <title>Megaphylogeny resolves global patterns of mushroom evolution.</title>
        <authorList>
            <person name="Varga T."/>
            <person name="Krizsan K."/>
            <person name="Foldi C."/>
            <person name="Dima B."/>
            <person name="Sanchez-Garcia M."/>
            <person name="Sanchez-Ramirez S."/>
            <person name="Szollosi G.J."/>
            <person name="Szarkandi J.G."/>
            <person name="Papp V."/>
            <person name="Albert L."/>
            <person name="Andreopoulos W."/>
            <person name="Angelini C."/>
            <person name="Antonin V."/>
            <person name="Barry K.W."/>
            <person name="Bougher N.L."/>
            <person name="Buchanan P."/>
            <person name="Buyck B."/>
            <person name="Bense V."/>
            <person name="Catcheside P."/>
            <person name="Chovatia M."/>
            <person name="Cooper J."/>
            <person name="Damon W."/>
            <person name="Desjardin D."/>
            <person name="Finy P."/>
            <person name="Geml J."/>
            <person name="Haridas S."/>
            <person name="Hughes K."/>
            <person name="Justo A."/>
            <person name="Karasinski D."/>
            <person name="Kautmanova I."/>
            <person name="Kiss B."/>
            <person name="Kocsube S."/>
            <person name="Kotiranta H."/>
            <person name="LaButti K.M."/>
            <person name="Lechner B.E."/>
            <person name="Liimatainen K."/>
            <person name="Lipzen A."/>
            <person name="Lukacs Z."/>
            <person name="Mihaltcheva S."/>
            <person name="Morgado L.N."/>
            <person name="Niskanen T."/>
            <person name="Noordeloos M.E."/>
            <person name="Ohm R.A."/>
            <person name="Ortiz-Santana B."/>
            <person name="Ovrebo C."/>
            <person name="Racz N."/>
            <person name="Riley R."/>
            <person name="Savchenko A."/>
            <person name="Shiryaev A."/>
            <person name="Soop K."/>
            <person name="Spirin V."/>
            <person name="Szebenyi C."/>
            <person name="Tomsovsky M."/>
            <person name="Tulloss R.E."/>
            <person name="Uehling J."/>
            <person name="Grigoriev I.V."/>
            <person name="Vagvolgyi C."/>
            <person name="Papp T."/>
            <person name="Martin F.M."/>
            <person name="Miettinen O."/>
            <person name="Hibbett D.S."/>
            <person name="Nagy L.G."/>
        </authorList>
    </citation>
    <scope>NUCLEOTIDE SEQUENCE [LARGE SCALE GENOMIC DNA]</scope>
    <source>
        <strain evidence="1 2">CBS 962.96</strain>
    </source>
</reference>
<protein>
    <submittedName>
        <fullName evidence="1">Uncharacterized protein</fullName>
    </submittedName>
</protein>
<keyword evidence="2" id="KW-1185">Reference proteome</keyword>
<sequence>VTLEANSLYVSLTQLMSQGFHWSIYVTDAYGTATRYHWRQVRSRTTVTSPIEVFSYETLACITETTRGLNLNLAFVKIEAFTAPRGATPDNYYVPLFRSIFATSYPTVMQNRRQGITCRTWVFAALERL</sequence>
<dbReference type="EMBL" id="ML179295">
    <property type="protein sequence ID" value="THU91872.1"/>
    <property type="molecule type" value="Genomic_DNA"/>
</dbReference>